<dbReference type="Proteomes" id="UP001187682">
    <property type="component" value="Unassembled WGS sequence"/>
</dbReference>
<evidence type="ECO:0000256" key="1">
    <source>
        <dbReference type="ARBA" id="ARBA00004141"/>
    </source>
</evidence>
<evidence type="ECO:0000256" key="3">
    <source>
        <dbReference type="SAM" id="Phobius"/>
    </source>
</evidence>
<accession>A0AAE8N648</accession>
<dbReference type="EMBL" id="ONZQ02000013">
    <property type="protein sequence ID" value="SPO05577.1"/>
    <property type="molecule type" value="Genomic_DNA"/>
</dbReference>
<feature type="transmembrane region" description="Helical" evidence="3">
    <location>
        <begin position="162"/>
        <end position="181"/>
    </location>
</feature>
<feature type="transmembrane region" description="Helical" evidence="3">
    <location>
        <begin position="193"/>
        <end position="214"/>
    </location>
</feature>
<reference evidence="4" key="1">
    <citation type="submission" date="2018-03" db="EMBL/GenBank/DDBJ databases">
        <authorList>
            <person name="Guldener U."/>
        </authorList>
    </citation>
    <scope>NUCLEOTIDE SEQUENCE</scope>
</reference>
<evidence type="ECO:0000313" key="4">
    <source>
        <dbReference type="EMBL" id="SPO05577.1"/>
    </source>
</evidence>
<comment type="caution">
    <text evidence="4">The sequence shown here is derived from an EMBL/GenBank/DDBJ whole genome shotgun (WGS) entry which is preliminary data.</text>
</comment>
<feature type="transmembrane region" description="Helical" evidence="3">
    <location>
        <begin position="104"/>
        <end position="123"/>
    </location>
</feature>
<dbReference type="AlphaFoldDB" id="A0AAE8N648"/>
<name>A0AAE8N648_9PEZI</name>
<dbReference type="Pfam" id="PF07690">
    <property type="entry name" value="MFS_1"/>
    <property type="match status" value="1"/>
</dbReference>
<keyword evidence="3" id="KW-1133">Transmembrane helix</keyword>
<proteinExistence type="inferred from homology"/>
<sequence>MSEKAAAMSATHPPSPQDLVIVDTSSPPDGGYGWVVVCCCLAFNCFTWGVTSSYGVYLSQYLSTGLFPEATPLDYGFVGGFNFAFAMLVAPLVTILTREFGKHWTLSIGALLQCGGYVAASFTTKVWQLYLSQGTLVGMGIGFIIIPSVAILSQWFSRKRTIANGISSAGSGLGGMLFSWGTAAMIRRIGLRWTLRGTGIVTLAANLIATVFIRDRNQHIQPPQLAFDIRLVRRYEVALLLLWAFVTMFGYITLLFSLSDFALSIGLSPSQATDIVGFLNLGTAAGRPIIGVVSDKYQKIETAGVLTLVCGVSCFAFWLPATEFGLTVFFAILCGAILGVFWMTIGPLCAEVVGLKDLPSALSLAWTTIIIPTACSEPIALQLRRPGSPREYLYPQIFAGLSYIVASGIMYELRRVMRKKRDAIL</sequence>
<dbReference type="InterPro" id="IPR036259">
    <property type="entry name" value="MFS_trans_sf"/>
</dbReference>
<feature type="transmembrane region" description="Helical" evidence="3">
    <location>
        <begin position="324"/>
        <end position="349"/>
    </location>
</feature>
<feature type="transmembrane region" description="Helical" evidence="3">
    <location>
        <begin position="300"/>
        <end position="318"/>
    </location>
</feature>
<dbReference type="Gene3D" id="1.20.1250.20">
    <property type="entry name" value="MFS general substrate transporter like domains"/>
    <property type="match status" value="2"/>
</dbReference>
<comment type="subcellular location">
    <subcellularLocation>
        <location evidence="1">Membrane</location>
        <topology evidence="1">Multi-pass membrane protein</topology>
    </subcellularLocation>
</comment>
<organism evidence="4 5">
    <name type="scientific">Cephalotrichum gorgonifer</name>
    <dbReference type="NCBI Taxonomy" id="2041049"/>
    <lineage>
        <taxon>Eukaryota</taxon>
        <taxon>Fungi</taxon>
        <taxon>Dikarya</taxon>
        <taxon>Ascomycota</taxon>
        <taxon>Pezizomycotina</taxon>
        <taxon>Sordariomycetes</taxon>
        <taxon>Hypocreomycetidae</taxon>
        <taxon>Microascales</taxon>
        <taxon>Microascaceae</taxon>
        <taxon>Cephalotrichum</taxon>
    </lineage>
</organism>
<dbReference type="PANTHER" id="PTHR11360">
    <property type="entry name" value="MONOCARBOXYLATE TRANSPORTER"/>
    <property type="match status" value="1"/>
</dbReference>
<feature type="transmembrane region" description="Helical" evidence="3">
    <location>
        <begin position="235"/>
        <end position="255"/>
    </location>
</feature>
<keyword evidence="3" id="KW-0812">Transmembrane</keyword>
<gene>
    <name evidence="4" type="ORF">DNG_08264</name>
</gene>
<protein>
    <submittedName>
        <fullName evidence="4">Related to protein MCH2 (Monocarboxylate permease homolog)</fullName>
    </submittedName>
</protein>
<dbReference type="InterPro" id="IPR050327">
    <property type="entry name" value="Proton-linked_MCT"/>
</dbReference>
<feature type="transmembrane region" description="Helical" evidence="3">
    <location>
        <begin position="34"/>
        <end position="57"/>
    </location>
</feature>
<dbReference type="InterPro" id="IPR011701">
    <property type="entry name" value="MFS"/>
</dbReference>
<dbReference type="GO" id="GO:0022857">
    <property type="term" value="F:transmembrane transporter activity"/>
    <property type="evidence" value="ECO:0007669"/>
    <property type="project" value="InterPro"/>
</dbReference>
<dbReference type="PANTHER" id="PTHR11360:SF315">
    <property type="entry name" value="TRANSPORTER MCH2-RELATED"/>
    <property type="match status" value="1"/>
</dbReference>
<evidence type="ECO:0000313" key="5">
    <source>
        <dbReference type="Proteomes" id="UP001187682"/>
    </source>
</evidence>
<comment type="similarity">
    <text evidence="2">Belongs to the major facilitator superfamily. Monocarboxylate porter (TC 2.A.1.13) family.</text>
</comment>
<feature type="transmembrane region" description="Helical" evidence="3">
    <location>
        <begin position="129"/>
        <end position="150"/>
    </location>
</feature>
<feature type="transmembrane region" description="Helical" evidence="3">
    <location>
        <begin position="77"/>
        <end position="97"/>
    </location>
</feature>
<keyword evidence="5" id="KW-1185">Reference proteome</keyword>
<dbReference type="SUPFAM" id="SSF103473">
    <property type="entry name" value="MFS general substrate transporter"/>
    <property type="match status" value="1"/>
</dbReference>
<keyword evidence="3" id="KW-0472">Membrane</keyword>
<evidence type="ECO:0000256" key="2">
    <source>
        <dbReference type="ARBA" id="ARBA00006727"/>
    </source>
</evidence>
<feature type="transmembrane region" description="Helical" evidence="3">
    <location>
        <begin position="393"/>
        <end position="411"/>
    </location>
</feature>
<dbReference type="GO" id="GO:0016020">
    <property type="term" value="C:membrane"/>
    <property type="evidence" value="ECO:0007669"/>
    <property type="project" value="UniProtKB-SubCell"/>
</dbReference>